<keyword evidence="2" id="KW-1185">Reference proteome</keyword>
<dbReference type="Gene3D" id="1.20.120.1450">
    <property type="match status" value="1"/>
</dbReference>
<dbReference type="Proteomes" id="UP001597214">
    <property type="component" value="Unassembled WGS sequence"/>
</dbReference>
<proteinExistence type="predicted"/>
<evidence type="ECO:0000313" key="2">
    <source>
        <dbReference type="Proteomes" id="UP001597214"/>
    </source>
</evidence>
<gene>
    <name evidence="1" type="ORF">ACFSCX_18705</name>
</gene>
<organism evidence="1 2">
    <name type="scientific">Bacillus salitolerans</name>
    <dbReference type="NCBI Taxonomy" id="1437434"/>
    <lineage>
        <taxon>Bacteria</taxon>
        <taxon>Bacillati</taxon>
        <taxon>Bacillota</taxon>
        <taxon>Bacilli</taxon>
        <taxon>Bacillales</taxon>
        <taxon>Bacillaceae</taxon>
        <taxon>Bacillus</taxon>
    </lineage>
</organism>
<evidence type="ECO:0000313" key="1">
    <source>
        <dbReference type="EMBL" id="MFD1738557.1"/>
    </source>
</evidence>
<comment type="caution">
    <text evidence="1">The sequence shown here is derived from an EMBL/GenBank/DDBJ whole genome shotgun (WGS) entry which is preliminary data.</text>
</comment>
<name>A0ABW4LTW8_9BACI</name>
<dbReference type="InterPro" id="IPR009920">
    <property type="entry name" value="HEPPP_synth_su1"/>
</dbReference>
<reference evidence="2" key="1">
    <citation type="journal article" date="2019" name="Int. J. Syst. Evol. Microbiol.">
        <title>The Global Catalogue of Microorganisms (GCM) 10K type strain sequencing project: providing services to taxonomists for standard genome sequencing and annotation.</title>
        <authorList>
            <consortium name="The Broad Institute Genomics Platform"/>
            <consortium name="The Broad Institute Genome Sequencing Center for Infectious Disease"/>
            <person name="Wu L."/>
            <person name="Ma J."/>
        </authorList>
    </citation>
    <scope>NUCLEOTIDE SEQUENCE [LARGE SCALE GENOMIC DNA]</scope>
    <source>
        <strain evidence="2">CCUG 49339</strain>
    </source>
</reference>
<dbReference type="Pfam" id="PF07307">
    <property type="entry name" value="HEPPP_synt_1"/>
    <property type="match status" value="1"/>
</dbReference>
<dbReference type="EMBL" id="JBHUEM010000045">
    <property type="protein sequence ID" value="MFD1738557.1"/>
    <property type="molecule type" value="Genomic_DNA"/>
</dbReference>
<protein>
    <submittedName>
        <fullName evidence="1">Heptaprenyl diphosphate synthase component 1</fullName>
    </submittedName>
</protein>
<dbReference type="RefSeq" id="WP_377929758.1">
    <property type="nucleotide sequence ID" value="NZ_JBHUEM010000045.1"/>
</dbReference>
<sequence>MKDINKQEKILLDKLQQYIHHSYLAQFIDAPFIDEDKLFLTVALCNEAGLPNEKVESYCLTSMLIQVGLDTHEEVSTSNHLPDHKQKNQQLKILAGVYYSGLYYNLLSKIGDVEMINVLAQSIKVINEHKIEIYQGKDQSKAFFLNCLRKIEGELLRNMAQSFQLDYWEELLPEILLLKRLNGEKENSRKQKYSVIYQHLLNMVSDQEKAGTMSHETIEEKVFNLFEEYIGVTRQKIDKLLEVSIENSIIRDRIQQIINLHTNTLHQIVEEG</sequence>
<accession>A0ABW4LTW8</accession>